<evidence type="ECO:0000256" key="4">
    <source>
        <dbReference type="ARBA" id="ARBA00022729"/>
    </source>
</evidence>
<dbReference type="PANTHER" id="PTHR30290:SF9">
    <property type="entry name" value="OLIGOPEPTIDE-BINDING PROTEIN APPA"/>
    <property type="match status" value="1"/>
</dbReference>
<accession>A0A1Y5S7E2</accession>
<evidence type="ECO:0000259" key="6">
    <source>
        <dbReference type="Pfam" id="PF00496"/>
    </source>
</evidence>
<name>A0A1Y5S7E2_9RHOB</name>
<dbReference type="AlphaFoldDB" id="A0A1Y5S7E2"/>
<keyword evidence="4 5" id="KW-0732">Signal</keyword>
<evidence type="ECO:0000256" key="5">
    <source>
        <dbReference type="SAM" id="SignalP"/>
    </source>
</evidence>
<protein>
    <submittedName>
        <fullName evidence="7">HTH-type transcriptional regulator SgrR</fullName>
    </submittedName>
</protein>
<dbReference type="PANTHER" id="PTHR30290">
    <property type="entry name" value="PERIPLASMIC BINDING COMPONENT OF ABC TRANSPORTER"/>
    <property type="match status" value="1"/>
</dbReference>
<dbReference type="Proteomes" id="UP000193900">
    <property type="component" value="Unassembled WGS sequence"/>
</dbReference>
<dbReference type="SUPFAM" id="SSF53850">
    <property type="entry name" value="Periplasmic binding protein-like II"/>
    <property type="match status" value="1"/>
</dbReference>
<dbReference type="OrthoDB" id="9803988at2"/>
<dbReference type="PROSITE" id="PS51318">
    <property type="entry name" value="TAT"/>
    <property type="match status" value="1"/>
</dbReference>
<dbReference type="Gene3D" id="3.40.190.10">
    <property type="entry name" value="Periplasmic binding protein-like II"/>
    <property type="match status" value="1"/>
</dbReference>
<evidence type="ECO:0000256" key="3">
    <source>
        <dbReference type="ARBA" id="ARBA00022448"/>
    </source>
</evidence>
<evidence type="ECO:0000313" key="8">
    <source>
        <dbReference type="Proteomes" id="UP000193900"/>
    </source>
</evidence>
<dbReference type="GO" id="GO:0015833">
    <property type="term" value="P:peptide transport"/>
    <property type="evidence" value="ECO:0007669"/>
    <property type="project" value="TreeGrafter"/>
</dbReference>
<dbReference type="EMBL" id="FWFZ01000004">
    <property type="protein sequence ID" value="SLN32831.1"/>
    <property type="molecule type" value="Genomic_DNA"/>
</dbReference>
<dbReference type="InterPro" id="IPR039424">
    <property type="entry name" value="SBP_5"/>
</dbReference>
<comment type="subcellular location">
    <subcellularLocation>
        <location evidence="1">Periplasm</location>
    </subcellularLocation>
</comment>
<proteinExistence type="inferred from homology"/>
<dbReference type="GO" id="GO:1904680">
    <property type="term" value="F:peptide transmembrane transporter activity"/>
    <property type="evidence" value="ECO:0007669"/>
    <property type="project" value="TreeGrafter"/>
</dbReference>
<gene>
    <name evidence="7" type="primary">sgrR</name>
    <name evidence="7" type="ORF">ROA7023_01153</name>
</gene>
<keyword evidence="3" id="KW-0813">Transport</keyword>
<evidence type="ECO:0000256" key="2">
    <source>
        <dbReference type="ARBA" id="ARBA00005695"/>
    </source>
</evidence>
<dbReference type="RefSeq" id="WP_085878048.1">
    <property type="nucleotide sequence ID" value="NZ_FWFZ01000004.1"/>
</dbReference>
<organism evidence="7 8">
    <name type="scientific">Roseisalinus antarcticus</name>
    <dbReference type="NCBI Taxonomy" id="254357"/>
    <lineage>
        <taxon>Bacteria</taxon>
        <taxon>Pseudomonadati</taxon>
        <taxon>Pseudomonadota</taxon>
        <taxon>Alphaproteobacteria</taxon>
        <taxon>Rhodobacterales</taxon>
        <taxon>Roseobacteraceae</taxon>
        <taxon>Roseisalinus</taxon>
    </lineage>
</organism>
<sequence length="293" mass="30647">MSGIANRRALLASGLAAAVFAASGVPVRASGVRGGALRAGLGGASLADGWDGASHDGLFMRAVGAGAVFDTLTEVAADGTLRGELAVEWEPTEGARIWEIALRDGVRFHDGGPLVAADVVETYSRRLGTDGPLSGVAEISALDRLRLRLVLTEADPDLPYRLSDPRLIVPRGGVPGPVGTGLYRVAGFEPGRSFTGRRVAEHWKDGRAGWFERVEVLALDPAEVRLAALRSGRVDAAAGLGLHAVGMLRAGGGHRVDEVDGWVQAVSDRVGLPAVLGPGPMDDARFLERWWAA</sequence>
<dbReference type="InterPro" id="IPR000914">
    <property type="entry name" value="SBP_5_dom"/>
</dbReference>
<feature type="domain" description="Solute-binding protein family 5" evidence="6">
    <location>
        <begin position="81"/>
        <end position="253"/>
    </location>
</feature>
<dbReference type="InterPro" id="IPR006311">
    <property type="entry name" value="TAT_signal"/>
</dbReference>
<evidence type="ECO:0000256" key="1">
    <source>
        <dbReference type="ARBA" id="ARBA00004418"/>
    </source>
</evidence>
<reference evidence="7 8" key="1">
    <citation type="submission" date="2017-03" db="EMBL/GenBank/DDBJ databases">
        <authorList>
            <person name="Afonso C.L."/>
            <person name="Miller P.J."/>
            <person name="Scott M.A."/>
            <person name="Spackman E."/>
            <person name="Goraichik I."/>
            <person name="Dimitrov K.M."/>
            <person name="Suarez D.L."/>
            <person name="Swayne D.E."/>
        </authorList>
    </citation>
    <scope>NUCLEOTIDE SEQUENCE [LARGE SCALE GENOMIC DNA]</scope>
    <source>
        <strain evidence="7 8">CECT 7023</strain>
    </source>
</reference>
<dbReference type="Pfam" id="PF00496">
    <property type="entry name" value="SBP_bac_5"/>
    <property type="match status" value="1"/>
</dbReference>
<evidence type="ECO:0000313" key="7">
    <source>
        <dbReference type="EMBL" id="SLN32831.1"/>
    </source>
</evidence>
<comment type="similarity">
    <text evidence="2">Belongs to the bacterial solute-binding protein 5 family.</text>
</comment>
<feature type="chain" id="PRO_5012599390" evidence="5">
    <location>
        <begin position="22"/>
        <end position="293"/>
    </location>
</feature>
<keyword evidence="8" id="KW-1185">Reference proteome</keyword>
<feature type="signal peptide" evidence="5">
    <location>
        <begin position="1"/>
        <end position="21"/>
    </location>
</feature>